<protein>
    <submittedName>
        <fullName evidence="1">Uncharacterized protein</fullName>
    </submittedName>
</protein>
<dbReference type="RefSeq" id="WP_092879347.1">
    <property type="nucleotide sequence ID" value="NZ_FOVC01000012.1"/>
</dbReference>
<evidence type="ECO:0000313" key="2">
    <source>
        <dbReference type="Proteomes" id="UP000242222"/>
    </source>
</evidence>
<accession>A0A1I5AKW3</accession>
<reference evidence="2" key="1">
    <citation type="submission" date="2016-10" db="EMBL/GenBank/DDBJ databases">
        <authorList>
            <person name="Varghese N."/>
            <person name="Submissions S."/>
        </authorList>
    </citation>
    <scope>NUCLEOTIDE SEQUENCE [LARGE SCALE GENOMIC DNA]</scope>
    <source>
        <strain evidence="2">N6PO6</strain>
    </source>
</reference>
<dbReference type="AlphaFoldDB" id="A0A1I5AKW3"/>
<name>A0A1I5AKW3_9GAMM</name>
<gene>
    <name evidence="1" type="ORF">SAMN05216516_11260</name>
</gene>
<dbReference type="OrthoDB" id="6539735at2"/>
<keyword evidence="2" id="KW-1185">Reference proteome</keyword>
<proteinExistence type="predicted"/>
<dbReference type="Proteomes" id="UP000242222">
    <property type="component" value="Unassembled WGS sequence"/>
</dbReference>
<organism evidence="1 2">
    <name type="scientific">Izhakiella capsodis</name>
    <dbReference type="NCBI Taxonomy" id="1367852"/>
    <lineage>
        <taxon>Bacteria</taxon>
        <taxon>Pseudomonadati</taxon>
        <taxon>Pseudomonadota</taxon>
        <taxon>Gammaproteobacteria</taxon>
        <taxon>Enterobacterales</taxon>
        <taxon>Erwiniaceae</taxon>
        <taxon>Izhakiella</taxon>
    </lineage>
</organism>
<dbReference type="STRING" id="1367852.SAMN05216516_11260"/>
<evidence type="ECO:0000313" key="1">
    <source>
        <dbReference type="EMBL" id="SFN63121.1"/>
    </source>
</evidence>
<dbReference type="EMBL" id="FOVC01000012">
    <property type="protein sequence ID" value="SFN63121.1"/>
    <property type="molecule type" value="Genomic_DNA"/>
</dbReference>
<sequence>MSSVKLTVKRLYKLHQDRMIKTTATVRIYVGDQLIATEEIGGMTESPVSKYIHHEAGADLPVRVEWECDGIADITAVGVGFCPCCHQNDN</sequence>